<dbReference type="InterPro" id="IPR009594">
    <property type="entry name" value="Tscrpt_reg_HTH_AraC_N"/>
</dbReference>
<sequence>MFSKLFVQRLLNVIPHNKTYFSPINGLIIRHSHQPFCYEGLIQEPSICIVLNGERYIQLGDQAYQFDHQHYMFCPVNVPMRGEIKVATPQNPFLVVSMKIDISMIQKILLEQTALLTFKSEKREGFGRWKLDENLAQAFERLLLLHENLNDVPFLAPLIQQEIYYRLLTGEQGEKLRQMVSVDSNTYKISQATDYLRQHFCEPIMIDTLATFCGMSISGFHQHFKKLTTMSPLQYQKSLRLMEAKRLISQEHYSASQAAFRVGYESASQFSREYKRMFGCCPKDEIKRS</sequence>
<dbReference type="SMART" id="SM00342">
    <property type="entry name" value="HTH_ARAC"/>
    <property type="match status" value="1"/>
</dbReference>
<evidence type="ECO:0000313" key="4">
    <source>
        <dbReference type="EMBL" id="OOF43184.1"/>
    </source>
</evidence>
<comment type="caution">
    <text evidence="4">The sequence shown here is derived from an EMBL/GenBank/DDBJ whole genome shotgun (WGS) entry which is preliminary data.</text>
</comment>
<dbReference type="Proteomes" id="UP000189433">
    <property type="component" value="Unassembled WGS sequence"/>
</dbReference>
<dbReference type="GO" id="GO:0003700">
    <property type="term" value="F:DNA-binding transcription factor activity"/>
    <property type="evidence" value="ECO:0007669"/>
    <property type="project" value="InterPro"/>
</dbReference>
<dbReference type="PANTHER" id="PTHR43436:SF2">
    <property type="entry name" value="ARAC_XYLS FAMILY TRANSCRIPTIONAL REGULATOR"/>
    <property type="match status" value="1"/>
</dbReference>
<dbReference type="InterPro" id="IPR018060">
    <property type="entry name" value="HTH_AraC"/>
</dbReference>
<dbReference type="PANTHER" id="PTHR43436">
    <property type="entry name" value="ARAC-FAMILY TRANSCRIPTIONAL REGULATOR"/>
    <property type="match status" value="1"/>
</dbReference>
<keyword evidence="2" id="KW-0804">Transcription</keyword>
<dbReference type="GO" id="GO:0043565">
    <property type="term" value="F:sequence-specific DNA binding"/>
    <property type="evidence" value="ECO:0007669"/>
    <property type="project" value="InterPro"/>
</dbReference>
<dbReference type="InterPro" id="IPR009057">
    <property type="entry name" value="Homeodomain-like_sf"/>
</dbReference>
<evidence type="ECO:0000259" key="3">
    <source>
        <dbReference type="PROSITE" id="PS01124"/>
    </source>
</evidence>
<proteinExistence type="predicted"/>
<dbReference type="Pfam" id="PF12833">
    <property type="entry name" value="HTH_18"/>
    <property type="match status" value="1"/>
</dbReference>
<keyword evidence="1" id="KW-0805">Transcription regulation</keyword>
<organism evidence="4 5">
    <name type="scientific">Rodentibacter rarus</name>
    <dbReference type="NCBI Taxonomy" id="1908260"/>
    <lineage>
        <taxon>Bacteria</taxon>
        <taxon>Pseudomonadati</taxon>
        <taxon>Pseudomonadota</taxon>
        <taxon>Gammaproteobacteria</taxon>
        <taxon>Pasteurellales</taxon>
        <taxon>Pasteurellaceae</taxon>
        <taxon>Rodentibacter</taxon>
    </lineage>
</organism>
<dbReference type="SUPFAM" id="SSF46689">
    <property type="entry name" value="Homeodomain-like"/>
    <property type="match status" value="2"/>
</dbReference>
<gene>
    <name evidence="4" type="ORF">BKK50_05300</name>
</gene>
<protein>
    <submittedName>
        <fullName evidence="4">AraC family transcriptional regulator</fullName>
    </submittedName>
</protein>
<dbReference type="OrthoDB" id="34150at2"/>
<keyword evidence="5" id="KW-1185">Reference proteome</keyword>
<feature type="domain" description="HTH araC/xylS-type" evidence="3">
    <location>
        <begin position="190"/>
        <end position="288"/>
    </location>
</feature>
<accession>A0A1V3IM97</accession>
<evidence type="ECO:0000256" key="2">
    <source>
        <dbReference type="ARBA" id="ARBA00023163"/>
    </source>
</evidence>
<dbReference type="PROSITE" id="PS01124">
    <property type="entry name" value="HTH_ARAC_FAMILY_2"/>
    <property type="match status" value="1"/>
</dbReference>
<dbReference type="STRING" id="1908260.BKK50_05300"/>
<evidence type="ECO:0000256" key="1">
    <source>
        <dbReference type="ARBA" id="ARBA00023015"/>
    </source>
</evidence>
<name>A0A1V3IM97_9PAST</name>
<reference evidence="4 5" key="1">
    <citation type="submission" date="2016-10" db="EMBL/GenBank/DDBJ databases">
        <title>Rodentibacter gen. nov. and new species.</title>
        <authorList>
            <person name="Christensen H."/>
        </authorList>
    </citation>
    <scope>NUCLEOTIDE SEQUENCE [LARGE SCALE GENOMIC DNA]</scope>
    <source>
        <strain evidence="4 5">CCUG17206</strain>
    </source>
</reference>
<dbReference type="EMBL" id="MLHJ01000042">
    <property type="protein sequence ID" value="OOF43184.1"/>
    <property type="molecule type" value="Genomic_DNA"/>
</dbReference>
<dbReference type="Gene3D" id="1.10.10.60">
    <property type="entry name" value="Homeodomain-like"/>
    <property type="match status" value="2"/>
</dbReference>
<dbReference type="Pfam" id="PF06719">
    <property type="entry name" value="AraC_N"/>
    <property type="match status" value="1"/>
</dbReference>
<evidence type="ECO:0000313" key="5">
    <source>
        <dbReference type="Proteomes" id="UP000189433"/>
    </source>
</evidence>
<dbReference type="AlphaFoldDB" id="A0A1V3IM97"/>